<name>A0ACB8C7R0_DERSI</name>
<proteinExistence type="predicted"/>
<protein>
    <submittedName>
        <fullName evidence="1">Uncharacterized protein</fullName>
    </submittedName>
</protein>
<keyword evidence="2" id="KW-1185">Reference proteome</keyword>
<comment type="caution">
    <text evidence="1">The sequence shown here is derived from an EMBL/GenBank/DDBJ whole genome shotgun (WGS) entry which is preliminary data.</text>
</comment>
<organism evidence="1 2">
    <name type="scientific">Dermacentor silvarum</name>
    <name type="common">Tick</name>
    <dbReference type="NCBI Taxonomy" id="543639"/>
    <lineage>
        <taxon>Eukaryota</taxon>
        <taxon>Metazoa</taxon>
        <taxon>Ecdysozoa</taxon>
        <taxon>Arthropoda</taxon>
        <taxon>Chelicerata</taxon>
        <taxon>Arachnida</taxon>
        <taxon>Acari</taxon>
        <taxon>Parasitiformes</taxon>
        <taxon>Ixodida</taxon>
        <taxon>Ixodoidea</taxon>
        <taxon>Ixodidae</taxon>
        <taxon>Rhipicephalinae</taxon>
        <taxon>Dermacentor</taxon>
    </lineage>
</organism>
<sequence length="535" mass="59530">MSLKLRSKILKSFQIRGFTLRSEASKFLLGALTPLDEDRQDVWLRRLLDSLQAQRLDGPFLTKDDLLGCIREFERADNDGTDVRLLVADAFSLAPLTYCQERHKFIPRELAGHGGPPRLFGDAGAKAFFFRERYQLVLQKTARHHCFSSRSRLPAGTAGFDLRPIEHLLGTTGERVVVLGMLCQLEEGNYFLEDTTGSVKIDISGTKFTADLFMENSFVLAEGCYEDMVFHVDAMGLPPIEPAVETLKYMGGASIFDKFPEKLRTQLELSDVPDNALFVLLSDVWLDQPKVLSHLRVLFTGFAQGAPACFVLAGNFLSRSTGLQKDRVLLKEGFKALADMLSDFPLLVKHSRFIFVPGPKDPGLSNVLPRPGLPRQVTEPLRSGTGEGGEGGTSALAERCHWASNPCRLLYCGRQVVLWRQDGLAKACRNAVHRPWDKAGLDLAQVYTRSLAANAHLSPVSLAVTPVYWEWDFALWLHPLPDAVICFDACDAFTVEQAGCVFFNPGSFPKTDYAFKVYYPAFKKVEDSQIGNVAE</sequence>
<reference evidence="1" key="1">
    <citation type="submission" date="2020-05" db="EMBL/GenBank/DDBJ databases">
        <title>Large-scale comparative analyses of tick genomes elucidate their genetic diversity and vector capacities.</title>
        <authorList>
            <person name="Jia N."/>
            <person name="Wang J."/>
            <person name="Shi W."/>
            <person name="Du L."/>
            <person name="Sun Y."/>
            <person name="Zhan W."/>
            <person name="Jiang J."/>
            <person name="Wang Q."/>
            <person name="Zhang B."/>
            <person name="Ji P."/>
            <person name="Sakyi L.B."/>
            <person name="Cui X."/>
            <person name="Yuan T."/>
            <person name="Jiang B."/>
            <person name="Yang W."/>
            <person name="Lam T.T.-Y."/>
            <person name="Chang Q."/>
            <person name="Ding S."/>
            <person name="Wang X."/>
            <person name="Zhu J."/>
            <person name="Ruan X."/>
            <person name="Zhao L."/>
            <person name="Wei J."/>
            <person name="Que T."/>
            <person name="Du C."/>
            <person name="Cheng J."/>
            <person name="Dai P."/>
            <person name="Han X."/>
            <person name="Huang E."/>
            <person name="Gao Y."/>
            <person name="Liu J."/>
            <person name="Shao H."/>
            <person name="Ye R."/>
            <person name="Li L."/>
            <person name="Wei W."/>
            <person name="Wang X."/>
            <person name="Wang C."/>
            <person name="Yang T."/>
            <person name="Huo Q."/>
            <person name="Li W."/>
            <person name="Guo W."/>
            <person name="Chen H."/>
            <person name="Zhou L."/>
            <person name="Ni X."/>
            <person name="Tian J."/>
            <person name="Zhou Y."/>
            <person name="Sheng Y."/>
            <person name="Liu T."/>
            <person name="Pan Y."/>
            <person name="Xia L."/>
            <person name="Li J."/>
            <person name="Zhao F."/>
            <person name="Cao W."/>
        </authorList>
    </citation>
    <scope>NUCLEOTIDE SEQUENCE</scope>
    <source>
        <strain evidence="1">Dsil-2018</strain>
    </source>
</reference>
<dbReference type="EMBL" id="CM023477">
    <property type="protein sequence ID" value="KAH7936961.1"/>
    <property type="molecule type" value="Genomic_DNA"/>
</dbReference>
<accession>A0ACB8C7R0</accession>
<dbReference type="Proteomes" id="UP000821865">
    <property type="component" value="Chromosome 8"/>
</dbReference>
<gene>
    <name evidence="1" type="ORF">HPB49_006612</name>
</gene>
<evidence type="ECO:0000313" key="1">
    <source>
        <dbReference type="EMBL" id="KAH7936961.1"/>
    </source>
</evidence>
<evidence type="ECO:0000313" key="2">
    <source>
        <dbReference type="Proteomes" id="UP000821865"/>
    </source>
</evidence>